<evidence type="ECO:0000313" key="3">
    <source>
        <dbReference type="Proteomes" id="UP000335636"/>
    </source>
</evidence>
<evidence type="ECO:0000313" key="1">
    <source>
        <dbReference type="EMBL" id="KAF7483572.1"/>
    </source>
</evidence>
<dbReference type="Proteomes" id="UP000335636">
    <property type="component" value="Unassembled WGS sequence"/>
</dbReference>
<sequence>MSCSGFCIFEYLSQLPFPEMKSKNYLHPLPICHPPNSIIFFQNILFMNQMMRETREKNKCVTKEQAIKETARPQWLSAPPLQIEMGTCHLPISWSMQESLSCWVRSSSWFKRTGRIVKTSGETI</sequence>
<dbReference type="EMBL" id="WJEC01000362">
    <property type="protein sequence ID" value="KAF7483572.1"/>
    <property type="molecule type" value="Genomic_DNA"/>
</dbReference>
<organism evidence="2 3">
    <name type="scientific">Marmota monax</name>
    <name type="common">Woodchuck</name>
    <dbReference type="NCBI Taxonomy" id="9995"/>
    <lineage>
        <taxon>Eukaryota</taxon>
        <taxon>Metazoa</taxon>
        <taxon>Chordata</taxon>
        <taxon>Craniata</taxon>
        <taxon>Vertebrata</taxon>
        <taxon>Euteleostomi</taxon>
        <taxon>Mammalia</taxon>
        <taxon>Eutheria</taxon>
        <taxon>Euarchontoglires</taxon>
        <taxon>Glires</taxon>
        <taxon>Rodentia</taxon>
        <taxon>Sciuromorpha</taxon>
        <taxon>Sciuridae</taxon>
        <taxon>Xerinae</taxon>
        <taxon>Marmotini</taxon>
        <taxon>Marmota</taxon>
    </lineage>
</organism>
<dbReference type="Proteomes" id="UP000662637">
    <property type="component" value="Unassembled WGS sequence"/>
</dbReference>
<dbReference type="AlphaFoldDB" id="A0A5E4AQG7"/>
<gene>
    <name evidence="1" type="ORF">GHT09_005000</name>
    <name evidence="2" type="ORF">MONAX_5E027473</name>
</gene>
<accession>A0A5E4AQG7</accession>
<protein>
    <submittedName>
        <fullName evidence="2">Uncharacterized protein</fullName>
    </submittedName>
</protein>
<reference evidence="1" key="2">
    <citation type="submission" date="2020-08" db="EMBL/GenBank/DDBJ databases">
        <authorList>
            <person name="Shumante A."/>
            <person name="Zimin A.V."/>
            <person name="Puiu D."/>
            <person name="Salzberg S.L."/>
        </authorList>
    </citation>
    <scope>NUCLEOTIDE SEQUENCE</scope>
    <source>
        <strain evidence="1">WC2-LM</strain>
        <tissue evidence="1">Liver</tissue>
    </source>
</reference>
<name>A0A5E4AQG7_MARMO</name>
<reference evidence="2 3" key="1">
    <citation type="submission" date="2019-04" db="EMBL/GenBank/DDBJ databases">
        <authorList>
            <person name="Alioto T."/>
            <person name="Alioto T."/>
        </authorList>
    </citation>
    <scope>NUCLEOTIDE SEQUENCE [LARGE SCALE GENOMIC DNA]</scope>
</reference>
<keyword evidence="3" id="KW-1185">Reference proteome</keyword>
<proteinExistence type="predicted"/>
<dbReference type="EMBL" id="CABDUW010000129">
    <property type="protein sequence ID" value="VTJ59733.1"/>
    <property type="molecule type" value="Genomic_DNA"/>
</dbReference>
<evidence type="ECO:0000313" key="2">
    <source>
        <dbReference type="EMBL" id="VTJ59733.1"/>
    </source>
</evidence>